<dbReference type="GO" id="GO:0016020">
    <property type="term" value="C:membrane"/>
    <property type="evidence" value="ECO:0007669"/>
    <property type="project" value="TreeGrafter"/>
</dbReference>
<protein>
    <recommendedName>
        <fullName evidence="2">AB hydrolase-1 domain-containing protein</fullName>
    </recommendedName>
</protein>
<dbReference type="EMBL" id="AZHX01001925">
    <property type="protein sequence ID" value="ETW98662.1"/>
    <property type="molecule type" value="Genomic_DNA"/>
</dbReference>
<dbReference type="PANTHER" id="PTHR43798:SF31">
    <property type="entry name" value="AB HYDROLASE SUPERFAMILY PROTEIN YCLE"/>
    <property type="match status" value="1"/>
</dbReference>
<dbReference type="SUPFAM" id="SSF53474">
    <property type="entry name" value="alpha/beta-Hydrolases"/>
    <property type="match status" value="1"/>
</dbReference>
<gene>
    <name evidence="3" type="ORF">ETSY2_42455</name>
</gene>
<dbReference type="InterPro" id="IPR000639">
    <property type="entry name" value="Epox_hydrolase-like"/>
</dbReference>
<dbReference type="PRINTS" id="PR00412">
    <property type="entry name" value="EPOXHYDRLASE"/>
</dbReference>
<dbReference type="InterPro" id="IPR000073">
    <property type="entry name" value="AB_hydrolase_1"/>
</dbReference>
<accession>W4LL01</accession>
<evidence type="ECO:0000259" key="2">
    <source>
        <dbReference type="Pfam" id="PF00561"/>
    </source>
</evidence>
<dbReference type="PRINTS" id="PR00111">
    <property type="entry name" value="ABHYDROLASE"/>
</dbReference>
<evidence type="ECO:0000256" key="1">
    <source>
        <dbReference type="ARBA" id="ARBA00022801"/>
    </source>
</evidence>
<reference evidence="3 4" key="1">
    <citation type="journal article" date="2014" name="Nature">
        <title>An environmental bacterial taxon with a large and distinct metabolic repertoire.</title>
        <authorList>
            <person name="Wilson M.C."/>
            <person name="Mori T."/>
            <person name="Ruckert C."/>
            <person name="Uria A.R."/>
            <person name="Helf M.J."/>
            <person name="Takada K."/>
            <person name="Gernert C."/>
            <person name="Steffens U.A."/>
            <person name="Heycke N."/>
            <person name="Schmitt S."/>
            <person name="Rinke C."/>
            <person name="Helfrich E.J."/>
            <person name="Brachmann A.O."/>
            <person name="Gurgui C."/>
            <person name="Wakimoto T."/>
            <person name="Kracht M."/>
            <person name="Crusemann M."/>
            <person name="Hentschel U."/>
            <person name="Abe I."/>
            <person name="Matsunaga S."/>
            <person name="Kalinowski J."/>
            <person name="Takeyama H."/>
            <person name="Piel J."/>
        </authorList>
    </citation>
    <scope>NUCLEOTIDE SEQUENCE [LARGE SCALE GENOMIC DNA]</scope>
    <source>
        <strain evidence="4">TSY2</strain>
    </source>
</reference>
<keyword evidence="4" id="KW-1185">Reference proteome</keyword>
<dbReference type="GO" id="GO:0016787">
    <property type="term" value="F:hydrolase activity"/>
    <property type="evidence" value="ECO:0007669"/>
    <property type="project" value="UniProtKB-KW"/>
</dbReference>
<sequence length="273" mass="29500">MPQVQIDGVSIYYESHGEGFPLVLTYCLGGNASMWSGQIPAFAKQYRCIVWDPRGHGGSESPPQSEQYGVQRSAEDLRGLLDHLEVEQAYVGGLSMGGGIAARFAVASPERVAALMILDSNTASGVPLSPERRAVREKTIELCEAGDMDAVATYFLQANASYHLHAGDSPEGRQRLHRMIYSLNPIGFANTIRSMLQSDFPTERLAQITAPTLVLAGDRDPALEAARLTHRTIPGAVFAAIPGAGHLSNLDQPQAFERHILDFLHDVSGSFGV</sequence>
<dbReference type="AlphaFoldDB" id="W4LL01"/>
<dbReference type="PANTHER" id="PTHR43798">
    <property type="entry name" value="MONOACYLGLYCEROL LIPASE"/>
    <property type="match status" value="1"/>
</dbReference>
<feature type="domain" description="AB hydrolase-1" evidence="2">
    <location>
        <begin position="21"/>
        <end position="122"/>
    </location>
</feature>
<dbReference type="HOGENOM" id="CLU_020336_50_1_7"/>
<keyword evidence="1" id="KW-0378">Hydrolase</keyword>
<organism evidence="3 4">
    <name type="scientific">Candidatus Entotheonella gemina</name>
    <dbReference type="NCBI Taxonomy" id="1429439"/>
    <lineage>
        <taxon>Bacteria</taxon>
        <taxon>Pseudomonadati</taxon>
        <taxon>Nitrospinota/Tectimicrobiota group</taxon>
        <taxon>Candidatus Tectimicrobiota</taxon>
        <taxon>Candidatus Entotheonellia</taxon>
        <taxon>Candidatus Entotheonellales</taxon>
        <taxon>Candidatus Entotheonellaceae</taxon>
        <taxon>Candidatus Entotheonella</taxon>
    </lineage>
</organism>
<evidence type="ECO:0000313" key="3">
    <source>
        <dbReference type="EMBL" id="ETW98662.1"/>
    </source>
</evidence>
<dbReference type="Proteomes" id="UP000019140">
    <property type="component" value="Unassembled WGS sequence"/>
</dbReference>
<dbReference type="InterPro" id="IPR029058">
    <property type="entry name" value="AB_hydrolase_fold"/>
</dbReference>
<name>W4LL01_9BACT</name>
<dbReference type="Pfam" id="PF00561">
    <property type="entry name" value="Abhydrolase_1"/>
    <property type="match status" value="1"/>
</dbReference>
<dbReference type="InterPro" id="IPR050266">
    <property type="entry name" value="AB_hydrolase_sf"/>
</dbReference>
<comment type="caution">
    <text evidence="3">The sequence shown here is derived from an EMBL/GenBank/DDBJ whole genome shotgun (WGS) entry which is preliminary data.</text>
</comment>
<dbReference type="Gene3D" id="3.40.50.1820">
    <property type="entry name" value="alpha/beta hydrolase"/>
    <property type="match status" value="1"/>
</dbReference>
<proteinExistence type="predicted"/>
<evidence type="ECO:0000313" key="4">
    <source>
        <dbReference type="Proteomes" id="UP000019140"/>
    </source>
</evidence>